<dbReference type="Proteomes" id="UP001148737">
    <property type="component" value="Unassembled WGS sequence"/>
</dbReference>
<protein>
    <submittedName>
        <fullName evidence="1">Uncharacterized protein</fullName>
    </submittedName>
</protein>
<name>A0ACC1QWL2_9HYPO</name>
<accession>A0ACC1QWL2</accession>
<gene>
    <name evidence="1" type="ORF">NLG97_g4616</name>
</gene>
<dbReference type="EMBL" id="JANAKD010000467">
    <property type="protein sequence ID" value="KAJ3493624.1"/>
    <property type="molecule type" value="Genomic_DNA"/>
</dbReference>
<keyword evidence="2" id="KW-1185">Reference proteome</keyword>
<comment type="caution">
    <text evidence="1">The sequence shown here is derived from an EMBL/GenBank/DDBJ whole genome shotgun (WGS) entry which is preliminary data.</text>
</comment>
<evidence type="ECO:0000313" key="1">
    <source>
        <dbReference type="EMBL" id="KAJ3493624.1"/>
    </source>
</evidence>
<organism evidence="1 2">
    <name type="scientific">Lecanicillium saksenae</name>
    <dbReference type="NCBI Taxonomy" id="468837"/>
    <lineage>
        <taxon>Eukaryota</taxon>
        <taxon>Fungi</taxon>
        <taxon>Dikarya</taxon>
        <taxon>Ascomycota</taxon>
        <taxon>Pezizomycotina</taxon>
        <taxon>Sordariomycetes</taxon>
        <taxon>Hypocreomycetidae</taxon>
        <taxon>Hypocreales</taxon>
        <taxon>Cordycipitaceae</taxon>
        <taxon>Lecanicillium</taxon>
    </lineage>
</organism>
<reference evidence="1" key="1">
    <citation type="submission" date="2022-07" db="EMBL/GenBank/DDBJ databases">
        <title>Genome Sequence of Lecanicillium saksenae.</title>
        <authorList>
            <person name="Buettner E."/>
        </authorList>
    </citation>
    <scope>NUCLEOTIDE SEQUENCE</scope>
    <source>
        <strain evidence="1">VT-O1</strain>
    </source>
</reference>
<evidence type="ECO:0000313" key="2">
    <source>
        <dbReference type="Proteomes" id="UP001148737"/>
    </source>
</evidence>
<sequence>MPAAYFAEELVEYYPDAKVILTMRDPDEWARSFKSSLLKANRGFLPPFVAFMAILLRMPNRWTHPLFLKLQQVLFDGDFESNGISSMKQHYAKVRSLVPPERLLEHTAGDGWGPLCSFLDTPVPAEKPPHINASINFIQRDRRRLNLMLKAQLRKVLDILAYSALIYMVLAGIYSYVLVSVK</sequence>
<proteinExistence type="predicted"/>